<protein>
    <recommendedName>
        <fullName evidence="4">3-beta hydroxysteroid dehydrogenase/isomerase domain-containing protein</fullName>
    </recommendedName>
</protein>
<keyword evidence="3" id="KW-1133">Transmembrane helix</keyword>
<evidence type="ECO:0000259" key="4">
    <source>
        <dbReference type="Pfam" id="PF01073"/>
    </source>
</evidence>
<dbReference type="EMBL" id="LT853698">
    <property type="protein sequence ID" value="SMQ52457.1"/>
    <property type="molecule type" value="Genomic_DNA"/>
</dbReference>
<keyword evidence="3" id="KW-0812">Transmembrane</keyword>
<dbReference type="InterPro" id="IPR036291">
    <property type="entry name" value="NAD(P)-bd_dom_sf"/>
</dbReference>
<evidence type="ECO:0000256" key="1">
    <source>
        <dbReference type="ARBA" id="ARBA00009219"/>
    </source>
</evidence>
<dbReference type="PANTHER" id="PTHR43245">
    <property type="entry name" value="BIFUNCTIONAL POLYMYXIN RESISTANCE PROTEIN ARNA"/>
    <property type="match status" value="1"/>
</dbReference>
<dbReference type="PANTHER" id="PTHR43245:SF51">
    <property type="entry name" value="SHORT CHAIN DEHYDROGENASE_REDUCTASE FAMILY 42E, MEMBER 2"/>
    <property type="match status" value="1"/>
</dbReference>
<dbReference type="Pfam" id="PF01073">
    <property type="entry name" value="3Beta_HSD"/>
    <property type="match status" value="1"/>
</dbReference>
<keyword evidence="2" id="KW-0560">Oxidoreductase</keyword>
<accession>A0A1X7RZT4</accession>
<evidence type="ECO:0000256" key="2">
    <source>
        <dbReference type="ARBA" id="ARBA00023002"/>
    </source>
</evidence>
<gene>
    <name evidence="5" type="ORF">ZT3D7_G7610</name>
</gene>
<dbReference type="STRING" id="1276538.A0A1X7RZT4"/>
<feature type="domain" description="3-beta hydroxysteroid dehydrogenase/isomerase" evidence="4">
    <location>
        <begin position="12"/>
        <end position="284"/>
    </location>
</feature>
<keyword evidence="6" id="KW-1185">Reference proteome</keyword>
<dbReference type="InterPro" id="IPR050177">
    <property type="entry name" value="Lipid_A_modif_metabolic_enz"/>
</dbReference>
<keyword evidence="3" id="KW-0472">Membrane</keyword>
<dbReference type="Gene3D" id="3.40.50.720">
    <property type="entry name" value="NAD(P)-binding Rossmann-like Domain"/>
    <property type="match status" value="1"/>
</dbReference>
<proteinExistence type="inferred from homology"/>
<feature type="transmembrane region" description="Helical" evidence="3">
    <location>
        <begin position="289"/>
        <end position="312"/>
    </location>
</feature>
<dbReference type="GO" id="GO:0006694">
    <property type="term" value="P:steroid biosynthetic process"/>
    <property type="evidence" value="ECO:0007669"/>
    <property type="project" value="InterPro"/>
</dbReference>
<organism evidence="5 6">
    <name type="scientific">Zymoseptoria tritici (strain ST99CH_3D7)</name>
    <dbReference type="NCBI Taxonomy" id="1276538"/>
    <lineage>
        <taxon>Eukaryota</taxon>
        <taxon>Fungi</taxon>
        <taxon>Dikarya</taxon>
        <taxon>Ascomycota</taxon>
        <taxon>Pezizomycotina</taxon>
        <taxon>Dothideomycetes</taxon>
        <taxon>Dothideomycetidae</taxon>
        <taxon>Mycosphaerellales</taxon>
        <taxon>Mycosphaerellaceae</taxon>
        <taxon>Zymoseptoria</taxon>
    </lineage>
</organism>
<name>A0A1X7RZT4_ZYMT9</name>
<dbReference type="GO" id="GO:0016616">
    <property type="term" value="F:oxidoreductase activity, acting on the CH-OH group of donors, NAD or NADP as acceptor"/>
    <property type="evidence" value="ECO:0007669"/>
    <property type="project" value="InterPro"/>
</dbReference>
<comment type="similarity">
    <text evidence="1">Belongs to the 3-beta-HSD family.</text>
</comment>
<reference evidence="5 6" key="1">
    <citation type="submission" date="2016-06" db="EMBL/GenBank/DDBJ databases">
        <authorList>
            <person name="Kjaerup R.B."/>
            <person name="Dalgaard T.S."/>
            <person name="Juul-Madsen H.R."/>
        </authorList>
    </citation>
    <scope>NUCLEOTIDE SEQUENCE [LARGE SCALE GENOMIC DNA]</scope>
</reference>
<evidence type="ECO:0000313" key="5">
    <source>
        <dbReference type="EMBL" id="SMQ52457.1"/>
    </source>
</evidence>
<evidence type="ECO:0000256" key="3">
    <source>
        <dbReference type="SAM" id="Phobius"/>
    </source>
</evidence>
<evidence type="ECO:0000313" key="6">
    <source>
        <dbReference type="Proteomes" id="UP000215127"/>
    </source>
</evidence>
<dbReference type="Proteomes" id="UP000215127">
    <property type="component" value="Chromosome 7"/>
</dbReference>
<sequence>MSTIDQETHIFITGGSGFLGQYIIKAILERHPKWRITVLDLVPPPPALLSVIHNFHHCDITSPSSLTTAFSTCPIPPSLVFHTAGCIPSGALRYSTSSTQWQKVKNINYHGTQNVLSALLASGCKRLVYTSSCTVLQDDLLNSHPNTTESIPIAGRASVHYGRSKALAESHILNPNHSKDHGLLACALRPCTLIGKGDTAVMKPMHSLIAERSTNFILGKGDNLYDFMCVENAADAHLLAAENLLSSNPTAAGEVFFVSNEEPVYFWDFLAAVWAGFGHVPAWRIHVPFWLALVFGFLAEMIGWVVGGEVAISRGSVRDSVRTGYADCGKARRVLGWRPRVRLREGVKRWVEGYKEVLREREEVKRDNGRSGSGKKER</sequence>
<dbReference type="SUPFAM" id="SSF51735">
    <property type="entry name" value="NAD(P)-binding Rossmann-fold domains"/>
    <property type="match status" value="1"/>
</dbReference>
<dbReference type="AlphaFoldDB" id="A0A1X7RZT4"/>
<dbReference type="InterPro" id="IPR002225">
    <property type="entry name" value="3Beta_OHSteriod_DH/Estase"/>
</dbReference>